<dbReference type="PROSITE" id="PS00107">
    <property type="entry name" value="PROTEIN_KINASE_ATP"/>
    <property type="match status" value="1"/>
</dbReference>
<dbReference type="Pfam" id="PF00652">
    <property type="entry name" value="Ricin_B_lectin"/>
    <property type="match status" value="1"/>
</dbReference>
<feature type="binding site" evidence="7">
    <location>
        <position position="47"/>
    </location>
    <ligand>
        <name>ATP</name>
        <dbReference type="ChEBI" id="CHEBI:30616"/>
    </ligand>
</feature>
<keyword evidence="2" id="KW-0723">Serine/threonine-protein kinase</keyword>
<dbReference type="RefSeq" id="WP_275407460.1">
    <property type="nucleotide sequence ID" value="NZ_BAAABP010000007.1"/>
</dbReference>
<name>A0A919J3Y8_9ACTN</name>
<evidence type="ECO:0000256" key="9">
    <source>
        <dbReference type="SAM" id="Phobius"/>
    </source>
</evidence>
<gene>
    <name evidence="11" type="ORF">Afe05nite_20010</name>
</gene>
<keyword evidence="9" id="KW-0472">Membrane</keyword>
<evidence type="ECO:0000256" key="6">
    <source>
        <dbReference type="ARBA" id="ARBA00022840"/>
    </source>
</evidence>
<dbReference type="Gene3D" id="1.10.510.10">
    <property type="entry name" value="Transferase(Phosphotransferase) domain 1"/>
    <property type="match status" value="1"/>
</dbReference>
<evidence type="ECO:0000256" key="4">
    <source>
        <dbReference type="ARBA" id="ARBA00022741"/>
    </source>
</evidence>
<dbReference type="SMART" id="SM00220">
    <property type="entry name" value="S_TKc"/>
    <property type="match status" value="1"/>
</dbReference>
<dbReference type="InterPro" id="IPR017441">
    <property type="entry name" value="Protein_kinase_ATP_BS"/>
</dbReference>
<proteinExistence type="predicted"/>
<evidence type="ECO:0000313" key="11">
    <source>
        <dbReference type="EMBL" id="GIE10161.1"/>
    </source>
</evidence>
<accession>A0A919J3Y8</accession>
<dbReference type="SMART" id="SM00458">
    <property type="entry name" value="RICIN"/>
    <property type="match status" value="1"/>
</dbReference>
<dbReference type="InterPro" id="IPR008271">
    <property type="entry name" value="Ser/Thr_kinase_AS"/>
</dbReference>
<comment type="caution">
    <text evidence="11">The sequence shown here is derived from an EMBL/GenBank/DDBJ whole genome shotgun (WGS) entry which is preliminary data.</text>
</comment>
<dbReference type="EMBL" id="BOMM01000014">
    <property type="protein sequence ID" value="GIE10161.1"/>
    <property type="molecule type" value="Genomic_DNA"/>
</dbReference>
<evidence type="ECO:0000256" key="7">
    <source>
        <dbReference type="PROSITE-ProRule" id="PRU10141"/>
    </source>
</evidence>
<dbReference type="InterPro" id="IPR035992">
    <property type="entry name" value="Ricin_B-like_lectins"/>
</dbReference>
<feature type="region of interest" description="Disordered" evidence="8">
    <location>
        <begin position="281"/>
        <end position="304"/>
    </location>
</feature>
<keyword evidence="4 7" id="KW-0547">Nucleotide-binding</keyword>
<evidence type="ECO:0000259" key="10">
    <source>
        <dbReference type="PROSITE" id="PS50011"/>
    </source>
</evidence>
<evidence type="ECO:0000256" key="2">
    <source>
        <dbReference type="ARBA" id="ARBA00022527"/>
    </source>
</evidence>
<sequence>MAYGRYGAVVSEVIAERYRLVAPLGEGGMGRVWQARDELLSRDVALKEMVLPRGLTGAEIRELRERAIREARAIARIEHPNVVRIFDVFLDDGSPWLVMELVLGRSLFEELRDDGPMAPQRAAAIGLDLLAALRAAHRAGVLHRDVKPANVLLGDDGGVKLTDFGLAAASGDSGMTTTGVVLGSPSYLAPERALDDEITPAADLWSLGATLYAAVEGRPPYARSTPMATLAALATQPPRPAEQAGVLLPVLTGLLRKDPAERIGTDEAEHLLHAAADGALGEVSAPPRTAVPPGPAEPADESGPAARRKGLVWWAGIAAVLLLVGVIAGQPVLHSDAGELAPARPLSAPAELPSTGSTGLPISAGASSPVPRKNPTSATAKPRPSTAKPAPGPPRTSAVATVAPAVGRPVQNMQTGSCLQLGGGAAIELWSCNDSDAQKFDFPGDGSMRVLGQCVRILGHDNGAHLGAGACDGSAATRWDLNSSADLVNLEVVKCADVPDGNGADGVAAQIWACNGTGNQKWRHQEARSLS</sequence>
<evidence type="ECO:0000256" key="3">
    <source>
        <dbReference type="ARBA" id="ARBA00022679"/>
    </source>
</evidence>
<organism evidence="11 12">
    <name type="scientific">Paractinoplanes ferrugineus</name>
    <dbReference type="NCBI Taxonomy" id="113564"/>
    <lineage>
        <taxon>Bacteria</taxon>
        <taxon>Bacillati</taxon>
        <taxon>Actinomycetota</taxon>
        <taxon>Actinomycetes</taxon>
        <taxon>Micromonosporales</taxon>
        <taxon>Micromonosporaceae</taxon>
        <taxon>Paractinoplanes</taxon>
    </lineage>
</organism>
<dbReference type="EC" id="2.7.11.1" evidence="1"/>
<dbReference type="Pfam" id="PF00069">
    <property type="entry name" value="Pkinase"/>
    <property type="match status" value="1"/>
</dbReference>
<dbReference type="SUPFAM" id="SSF50370">
    <property type="entry name" value="Ricin B-like lectins"/>
    <property type="match status" value="1"/>
</dbReference>
<dbReference type="CDD" id="cd14014">
    <property type="entry name" value="STKc_PknB_like"/>
    <property type="match status" value="1"/>
</dbReference>
<dbReference type="GO" id="GO:0004674">
    <property type="term" value="F:protein serine/threonine kinase activity"/>
    <property type="evidence" value="ECO:0007669"/>
    <property type="project" value="UniProtKB-KW"/>
</dbReference>
<dbReference type="PROSITE" id="PS50011">
    <property type="entry name" value="PROTEIN_KINASE_DOM"/>
    <property type="match status" value="1"/>
</dbReference>
<evidence type="ECO:0000256" key="8">
    <source>
        <dbReference type="SAM" id="MobiDB-lite"/>
    </source>
</evidence>
<feature type="transmembrane region" description="Helical" evidence="9">
    <location>
        <begin position="311"/>
        <end position="333"/>
    </location>
</feature>
<keyword evidence="3" id="KW-0808">Transferase</keyword>
<keyword evidence="9" id="KW-1133">Transmembrane helix</keyword>
<dbReference type="SUPFAM" id="SSF56112">
    <property type="entry name" value="Protein kinase-like (PK-like)"/>
    <property type="match status" value="1"/>
</dbReference>
<dbReference type="Gene3D" id="2.80.10.50">
    <property type="match status" value="2"/>
</dbReference>
<dbReference type="AlphaFoldDB" id="A0A919J3Y8"/>
<dbReference type="PROSITE" id="PS00108">
    <property type="entry name" value="PROTEIN_KINASE_ST"/>
    <property type="match status" value="1"/>
</dbReference>
<dbReference type="PROSITE" id="PS50231">
    <property type="entry name" value="RICIN_B_LECTIN"/>
    <property type="match status" value="1"/>
</dbReference>
<feature type="domain" description="Protein kinase" evidence="10">
    <location>
        <begin position="18"/>
        <end position="276"/>
    </location>
</feature>
<protein>
    <recommendedName>
        <fullName evidence="1">non-specific serine/threonine protein kinase</fullName>
        <ecNumber evidence="1">2.7.11.1</ecNumber>
    </recommendedName>
</protein>
<keyword evidence="12" id="KW-1185">Reference proteome</keyword>
<dbReference type="PANTHER" id="PTHR43289:SF6">
    <property type="entry name" value="SERINE_THREONINE-PROTEIN KINASE NEKL-3"/>
    <property type="match status" value="1"/>
</dbReference>
<dbReference type="Proteomes" id="UP000598174">
    <property type="component" value="Unassembled WGS sequence"/>
</dbReference>
<dbReference type="InterPro" id="IPR000719">
    <property type="entry name" value="Prot_kinase_dom"/>
</dbReference>
<dbReference type="InterPro" id="IPR011009">
    <property type="entry name" value="Kinase-like_dom_sf"/>
</dbReference>
<keyword evidence="9" id="KW-0812">Transmembrane</keyword>
<feature type="region of interest" description="Disordered" evidence="8">
    <location>
        <begin position="346"/>
        <end position="399"/>
    </location>
</feature>
<keyword evidence="5" id="KW-0418">Kinase</keyword>
<keyword evidence="6 7" id="KW-0067">ATP-binding</keyword>
<dbReference type="PANTHER" id="PTHR43289">
    <property type="entry name" value="MITOGEN-ACTIVATED PROTEIN KINASE KINASE KINASE 20-RELATED"/>
    <property type="match status" value="1"/>
</dbReference>
<evidence type="ECO:0000313" key="12">
    <source>
        <dbReference type="Proteomes" id="UP000598174"/>
    </source>
</evidence>
<dbReference type="InterPro" id="IPR000772">
    <property type="entry name" value="Ricin_B_lectin"/>
</dbReference>
<evidence type="ECO:0000256" key="5">
    <source>
        <dbReference type="ARBA" id="ARBA00022777"/>
    </source>
</evidence>
<reference evidence="11" key="1">
    <citation type="submission" date="2021-01" db="EMBL/GenBank/DDBJ databases">
        <title>Whole genome shotgun sequence of Actinoplanes ferrugineus NBRC 15555.</title>
        <authorList>
            <person name="Komaki H."/>
            <person name="Tamura T."/>
        </authorList>
    </citation>
    <scope>NUCLEOTIDE SEQUENCE</scope>
    <source>
        <strain evidence="11">NBRC 15555</strain>
    </source>
</reference>
<dbReference type="Gene3D" id="3.30.200.20">
    <property type="entry name" value="Phosphorylase Kinase, domain 1"/>
    <property type="match status" value="1"/>
</dbReference>
<evidence type="ECO:0000256" key="1">
    <source>
        <dbReference type="ARBA" id="ARBA00012513"/>
    </source>
</evidence>
<dbReference type="GO" id="GO:0005524">
    <property type="term" value="F:ATP binding"/>
    <property type="evidence" value="ECO:0007669"/>
    <property type="project" value="UniProtKB-UniRule"/>
</dbReference>